<evidence type="ECO:0000256" key="7">
    <source>
        <dbReference type="ARBA" id="ARBA00022989"/>
    </source>
</evidence>
<feature type="repeat" description="Solcar" evidence="10">
    <location>
        <begin position="225"/>
        <end position="307"/>
    </location>
</feature>
<protein>
    <submittedName>
        <fullName evidence="12">Mitochondrial inner membrane citrate transporter</fullName>
    </submittedName>
</protein>
<dbReference type="InterPro" id="IPR023395">
    <property type="entry name" value="MCP_dom_sf"/>
</dbReference>
<evidence type="ECO:0000256" key="2">
    <source>
        <dbReference type="ARBA" id="ARBA00006375"/>
    </source>
</evidence>
<sequence length="307" mass="32988">MSLEEVQKVAPPPWKSLVAGCAAGAVEGLVTYPFEFAKAMLQFAPNAKNSPSTAMVCHAFSILLSLSVVSNPFVLVYKTAAERGIPALYVGCSTVVLGTALKASVRFLAFDSIRGVFEDEQKRLSGGRALLAAMSAGVMESVLVVTPFETVKTALIEDAKRARPQYRGMIHGTISLIKETGIGGVYRGVSAVTMRQVSVSFARMLSFSSMKAILQSGQTDQNANLGRGTTFAIGALAGVFTVYSTMPFDTVKTRMQTLEAKSQYTSTVDCALKMLKNEGASVFWRGSTARLGRIVVGSSFFFLWIER</sequence>
<evidence type="ECO:0000256" key="10">
    <source>
        <dbReference type="PROSITE-ProRule" id="PRU00282"/>
    </source>
</evidence>
<evidence type="ECO:0000256" key="8">
    <source>
        <dbReference type="ARBA" id="ARBA00023128"/>
    </source>
</evidence>
<keyword evidence="3 11" id="KW-0813">Transport</keyword>
<dbReference type="PROSITE" id="PS50920">
    <property type="entry name" value="SOLCAR"/>
    <property type="match status" value="3"/>
</dbReference>
<dbReference type="Pfam" id="PF00153">
    <property type="entry name" value="Mito_carr"/>
    <property type="match status" value="3"/>
</dbReference>
<dbReference type="KEGG" id="psco:LY89DRAFT_742553"/>
<comment type="similarity">
    <text evidence="2 11">Belongs to the mitochondrial carrier (TC 2.A.29) family.</text>
</comment>
<feature type="repeat" description="Solcar" evidence="10">
    <location>
        <begin position="124"/>
        <end position="213"/>
    </location>
</feature>
<name>A0A132B6A3_MOLSC</name>
<comment type="subcellular location">
    <subcellularLocation>
        <location evidence="1">Mitochondrion inner membrane</location>
        <topology evidence="1">Multi-pass membrane protein</topology>
    </subcellularLocation>
</comment>
<dbReference type="EMBL" id="KQ947438">
    <property type="protein sequence ID" value="KUJ07783.1"/>
    <property type="molecule type" value="Genomic_DNA"/>
</dbReference>
<dbReference type="GO" id="GO:0005743">
    <property type="term" value="C:mitochondrial inner membrane"/>
    <property type="evidence" value="ECO:0007669"/>
    <property type="project" value="UniProtKB-SubCell"/>
</dbReference>
<dbReference type="GO" id="GO:0006843">
    <property type="term" value="P:mitochondrial citrate transmembrane transport"/>
    <property type="evidence" value="ECO:0007669"/>
    <property type="project" value="EnsemblFungi"/>
</dbReference>
<dbReference type="InterPro" id="IPR002067">
    <property type="entry name" value="MCP"/>
</dbReference>
<keyword evidence="5" id="KW-0677">Repeat</keyword>
<dbReference type="SUPFAM" id="SSF103506">
    <property type="entry name" value="Mitochondrial carrier"/>
    <property type="match status" value="1"/>
</dbReference>
<evidence type="ECO:0000313" key="13">
    <source>
        <dbReference type="Proteomes" id="UP000070700"/>
    </source>
</evidence>
<evidence type="ECO:0000313" key="12">
    <source>
        <dbReference type="EMBL" id="KUJ07783.1"/>
    </source>
</evidence>
<dbReference type="InterPro" id="IPR018108">
    <property type="entry name" value="MCP_transmembrane"/>
</dbReference>
<keyword evidence="13" id="KW-1185">Reference proteome</keyword>
<evidence type="ECO:0000256" key="4">
    <source>
        <dbReference type="ARBA" id="ARBA00022692"/>
    </source>
</evidence>
<accession>A0A132B6A3</accession>
<evidence type="ECO:0000256" key="5">
    <source>
        <dbReference type="ARBA" id="ARBA00022737"/>
    </source>
</evidence>
<feature type="repeat" description="Solcar" evidence="10">
    <location>
        <begin position="11"/>
        <end position="116"/>
    </location>
</feature>
<dbReference type="Gene3D" id="1.50.40.10">
    <property type="entry name" value="Mitochondrial carrier domain"/>
    <property type="match status" value="2"/>
</dbReference>
<evidence type="ECO:0000256" key="3">
    <source>
        <dbReference type="ARBA" id="ARBA00022448"/>
    </source>
</evidence>
<evidence type="ECO:0000256" key="11">
    <source>
        <dbReference type="RuleBase" id="RU000488"/>
    </source>
</evidence>
<evidence type="ECO:0000256" key="6">
    <source>
        <dbReference type="ARBA" id="ARBA00022792"/>
    </source>
</evidence>
<dbReference type="PANTHER" id="PTHR45788">
    <property type="entry name" value="SUCCINATE/FUMARATE MITOCHONDRIAL TRANSPORTER-RELATED"/>
    <property type="match status" value="1"/>
</dbReference>
<dbReference type="RefSeq" id="XP_018062138.1">
    <property type="nucleotide sequence ID" value="XM_018220838.1"/>
</dbReference>
<evidence type="ECO:0000256" key="9">
    <source>
        <dbReference type="ARBA" id="ARBA00023136"/>
    </source>
</evidence>
<dbReference type="PANTHER" id="PTHR45788:SF4">
    <property type="entry name" value="TRICARBOXYLATE TRANSPORT PROTEIN, MITOCHONDRIAL"/>
    <property type="match status" value="1"/>
</dbReference>
<keyword evidence="8" id="KW-0496">Mitochondrion</keyword>
<proteinExistence type="inferred from homology"/>
<dbReference type="InParanoid" id="A0A132B6A3"/>
<dbReference type="Proteomes" id="UP000070700">
    <property type="component" value="Unassembled WGS sequence"/>
</dbReference>
<keyword evidence="6" id="KW-0999">Mitochondrion inner membrane</keyword>
<dbReference type="GeneID" id="28830564"/>
<dbReference type="STRING" id="149040.A0A132B6A3"/>
<keyword evidence="9 10" id="KW-0472">Membrane</keyword>
<dbReference type="InterPro" id="IPR049563">
    <property type="entry name" value="TXTP-like"/>
</dbReference>
<dbReference type="AlphaFoldDB" id="A0A132B6A3"/>
<gene>
    <name evidence="12" type="ORF">LY89DRAFT_742553</name>
</gene>
<keyword evidence="4 10" id="KW-0812">Transmembrane</keyword>
<dbReference type="PRINTS" id="PR00926">
    <property type="entry name" value="MITOCARRIER"/>
</dbReference>
<dbReference type="GO" id="GO:0071913">
    <property type="term" value="F:citrate secondary active transmembrane transporter activity"/>
    <property type="evidence" value="ECO:0007669"/>
    <property type="project" value="TreeGrafter"/>
</dbReference>
<keyword evidence="7" id="KW-1133">Transmembrane helix</keyword>
<reference evidence="12 13" key="1">
    <citation type="submission" date="2015-10" db="EMBL/GenBank/DDBJ databases">
        <title>Full genome of DAOMC 229536 Phialocephala scopiformis, a fungal endophyte of spruce producing the potent anti-insectan compound rugulosin.</title>
        <authorList>
            <consortium name="DOE Joint Genome Institute"/>
            <person name="Walker A.K."/>
            <person name="Frasz S.L."/>
            <person name="Seifert K.A."/>
            <person name="Miller J.D."/>
            <person name="Mondo S.J."/>
            <person name="Labutti K."/>
            <person name="Lipzen A."/>
            <person name="Dockter R."/>
            <person name="Kennedy M."/>
            <person name="Grigoriev I.V."/>
            <person name="Spatafora J.W."/>
        </authorList>
    </citation>
    <scope>NUCLEOTIDE SEQUENCE [LARGE SCALE GENOMIC DNA]</scope>
    <source>
        <strain evidence="12 13">CBS 120377</strain>
    </source>
</reference>
<evidence type="ECO:0000256" key="1">
    <source>
        <dbReference type="ARBA" id="ARBA00004448"/>
    </source>
</evidence>
<organism evidence="12 13">
    <name type="scientific">Mollisia scopiformis</name>
    <name type="common">Conifer needle endophyte fungus</name>
    <name type="synonym">Phialocephala scopiformis</name>
    <dbReference type="NCBI Taxonomy" id="149040"/>
    <lineage>
        <taxon>Eukaryota</taxon>
        <taxon>Fungi</taxon>
        <taxon>Dikarya</taxon>
        <taxon>Ascomycota</taxon>
        <taxon>Pezizomycotina</taxon>
        <taxon>Leotiomycetes</taxon>
        <taxon>Helotiales</taxon>
        <taxon>Mollisiaceae</taxon>
        <taxon>Mollisia</taxon>
    </lineage>
</organism>
<dbReference type="OrthoDB" id="44467at2759"/>